<name>A0A061DEL8_BABBI</name>
<dbReference type="VEuPathDB" id="PiroplasmaDB:BBBOND_0400010"/>
<keyword evidence="2" id="KW-0812">Transmembrane</keyword>
<evidence type="ECO:0000313" key="3">
    <source>
        <dbReference type="EMBL" id="CDR97505.1"/>
    </source>
</evidence>
<dbReference type="Proteomes" id="UP000033188">
    <property type="component" value="Chromosome 4"/>
</dbReference>
<proteinExistence type="predicted"/>
<evidence type="ECO:0008006" key="5">
    <source>
        <dbReference type="Google" id="ProtNLM"/>
    </source>
</evidence>
<organism evidence="3 4">
    <name type="scientific">Babesia bigemina</name>
    <dbReference type="NCBI Taxonomy" id="5866"/>
    <lineage>
        <taxon>Eukaryota</taxon>
        <taxon>Sar</taxon>
        <taxon>Alveolata</taxon>
        <taxon>Apicomplexa</taxon>
        <taxon>Aconoidasida</taxon>
        <taxon>Piroplasmida</taxon>
        <taxon>Babesiidae</taxon>
        <taxon>Babesia</taxon>
    </lineage>
</organism>
<keyword evidence="1" id="KW-0175">Coiled coil</keyword>
<evidence type="ECO:0000256" key="2">
    <source>
        <dbReference type="SAM" id="Phobius"/>
    </source>
</evidence>
<dbReference type="RefSeq" id="XP_012769691.1">
    <property type="nucleotide sequence ID" value="XM_012914237.1"/>
</dbReference>
<sequence>MGFLSGVLEGVKNTQTYNVGKNTLNSVSSVINKHLCSGHDGFTKLLPRLTREVEKYNKEVRESNKAVSEPINELIKYVKDRGELLGSINKYQVTDNIEQDVLDAAEKTMAEKLKECQKKAETFNSVFNLSTQTDMKNAISYLNSTLSERVRVALRAVSHETERLKTMSGKERKDLDGLQAKIQSALSALGNCVNDKIQKDIENLVKQLKEGVNTILKHLKDIDGRLRQYVQKLEEWMESAKKEIDRIRNEDVKKILDETTDGVTGTKYLIEKDAEKLIRWKESLSDEIQRVKKKLVELVQQALKEVATMNRAVQMDLYLVSVAINDEIRKYVSQYVKKIQAQILQITDQRNGLQGVETKIVKEYAERFKEGSQGFQAIVKEWIDGIFKNNGLVKQSLAEYIRMSKKGGYTLKQEYVDVNAATLTQDKSLRIATAIKDALDISIENAQIDGDKKNNVEGNIGAVHDCIIQFVVQLNDKITQGKQDSGDTNKLVSSLVDAFERTVSQNGDTHSTARSYLIPAMAAVLSALYSKANQAAEELQSFTGDGEGGDNIGKNLDTALDVALKLNAGLTTALTESGQHGYNTAKPYPGLGPIELDANIAMTINRELEELLPQAKGSDGREDAKIDLEKVRNFINYPTYVKQPKTSTENPSEGQLPESIGAIKEEAAGIYITHITDGLTTLSSDLTKHLGVIMDAITTTTDRVKSKLDDFKNKKIGNAAHSKPAQKDTLQELHCKFLELHKYFEKNALKTAEAFAAYADRSGKNIIDPLKQHVNNEVKKAQDSIIAEAKKNYISSIQSLLQRFASKVHSELETLPKSIEDDLTLGFKGFMVKFEQHFVDTVKHIQNISSKSAVQTTEKGRKIYPFSQAVLKLRTAFSSLMSHLESQEDFTSDFERVKMANSVLVNLLNKLATSQHYDHTFSNDLDELKKVIEGFKPSTYGEAKCPLLLNTLKNGFTTLVSELDKAYISAYDSETFSDDLVKEDNTLTKYGKYYAKVFLTALRTLDVSLYGLKHECKSLTGQKINSSTDLGRLFVRLGFKVAEENREHWELQNRTVISGQYVANRLTWRVSGANDNQHLKICESKKRDDDYLNVFDILRCLVTHAKQYFEVCHQALRPKSRLPCNVNEMLVWFTGLPHHPVYEELIQNGLSAPFENPSKQRVVDDDGLELTLTDTRVESMTAHPSNITYNSVNTALQHLCTKSRDLLTTVMGHGNAETVYAVDFHTNTFNLKYPTSGEECLQTILDILRRMLPPLRYLYYQCSLGTNHGGWAQCLYGRDIKTSKWPCKNHSTEQPKCHPTDEVTCQPNCQPTSPLMSYLGDCLIGHLPHKLTSIGCRSVCSTCPSVAKLGMPCVTPLGFRAFSGSTKTGRDIYEILRLLFGSGLVSSLLCLAPIPPSTLPEHFQFALALTHVLHNTKNATAQAVTTAFNTSTNEVSIDLYKEPTKLTGALSAAYGNSQSSHNASNHIPKSADMSSLAMSQSCMLAIEDNVHCGPYLQTLFCDTYYYIAAKHTNVYLSWAVYLPWTLYGYLKSLFDSYCSISCQDWGCSRCVDGISCRPGKHGDGYSCRCRSLVGCRGVLSTLYGYGFTFGDAKKLLSDDQRRYCRNLYSQLQNVLKSQHFTKLFAECDNFIWTIRQPFTYLVLALWSLSLFYLICVMVGRLDVLHIRSHLRSPSSHRITAQSLLAAAQVGRLAKISYLQP</sequence>
<evidence type="ECO:0000313" key="4">
    <source>
        <dbReference type="Proteomes" id="UP000033188"/>
    </source>
</evidence>
<dbReference type="EMBL" id="LK391710">
    <property type="protein sequence ID" value="CDR97505.1"/>
    <property type="molecule type" value="Genomic_DNA"/>
</dbReference>
<reference evidence="4" key="1">
    <citation type="journal article" date="2014" name="Nucleic Acids Res.">
        <title>The evolutionary dynamics of variant antigen genes in Babesia reveal a history of genomic innovation underlying host-parasite interaction.</title>
        <authorList>
            <person name="Jackson A.P."/>
            <person name="Otto T.D."/>
            <person name="Darby A."/>
            <person name="Ramaprasad A."/>
            <person name="Xia D."/>
            <person name="Echaide I.E."/>
            <person name="Farber M."/>
            <person name="Gahlot S."/>
            <person name="Gamble J."/>
            <person name="Gupta D."/>
            <person name="Gupta Y."/>
            <person name="Jackson L."/>
            <person name="Malandrin L."/>
            <person name="Malas T.B."/>
            <person name="Moussa E."/>
            <person name="Nair M."/>
            <person name="Reid A.J."/>
            <person name="Sanders M."/>
            <person name="Sharma J."/>
            <person name="Tracey A."/>
            <person name="Quail M.A."/>
            <person name="Weir W."/>
            <person name="Wastling J.M."/>
            <person name="Hall N."/>
            <person name="Willadsen P."/>
            <person name="Lingelbach K."/>
            <person name="Shiels B."/>
            <person name="Tait A."/>
            <person name="Berriman M."/>
            <person name="Allred D.R."/>
            <person name="Pain A."/>
        </authorList>
    </citation>
    <scope>NUCLEOTIDE SEQUENCE [LARGE SCALE GENOMIC DNA]</scope>
    <source>
        <strain evidence="4">Bond</strain>
    </source>
</reference>
<dbReference type="GeneID" id="24566046"/>
<keyword evidence="2" id="KW-0472">Membrane</keyword>
<protein>
    <recommendedName>
        <fullName evidence="5">C3H1-type domain-containing protein</fullName>
    </recommendedName>
</protein>
<gene>
    <name evidence="3" type="ORF">BBBOND_0400010</name>
</gene>
<feature type="transmembrane region" description="Helical" evidence="2">
    <location>
        <begin position="1638"/>
        <end position="1661"/>
    </location>
</feature>
<feature type="coiled-coil region" evidence="1">
    <location>
        <begin position="281"/>
        <end position="312"/>
    </location>
</feature>
<dbReference type="KEGG" id="bbig:BBBOND_0400010"/>
<keyword evidence="4" id="KW-1185">Reference proteome</keyword>
<keyword evidence="2" id="KW-1133">Transmembrane helix</keyword>
<evidence type="ECO:0000256" key="1">
    <source>
        <dbReference type="SAM" id="Coils"/>
    </source>
</evidence>
<accession>A0A061DEL8</accession>